<gene>
    <name evidence="5 6 7" type="primary">LOC106470872</name>
</gene>
<dbReference type="Gene3D" id="3.30.70.980">
    <property type="match status" value="2"/>
</dbReference>
<dbReference type="GeneID" id="106470872"/>
<dbReference type="Pfam" id="PF01709">
    <property type="entry name" value="Transcrip_reg"/>
    <property type="match status" value="1"/>
</dbReference>
<dbReference type="PANTHER" id="PTHR12532:SF0">
    <property type="entry name" value="TRANSLATIONAL ACTIVATOR OF CYTOCHROME C OXIDASE 1"/>
    <property type="match status" value="1"/>
</dbReference>
<dbReference type="InterPro" id="IPR026564">
    <property type="entry name" value="Transcrip_reg_TACO1-like_dom3"/>
</dbReference>
<evidence type="ECO:0000313" key="4">
    <source>
        <dbReference type="Proteomes" id="UP000694941"/>
    </source>
</evidence>
<dbReference type="RefSeq" id="XP_022255933.1">
    <property type="nucleotide sequence ID" value="XM_022400225.1"/>
</dbReference>
<evidence type="ECO:0000259" key="2">
    <source>
        <dbReference type="Pfam" id="PF01709"/>
    </source>
</evidence>
<evidence type="ECO:0000313" key="5">
    <source>
        <dbReference type="RefSeq" id="XP_013786906.1"/>
    </source>
</evidence>
<protein>
    <submittedName>
        <fullName evidence="5 6">Uncharacterized protein LOC106470872</fullName>
    </submittedName>
</protein>
<dbReference type="Gene3D" id="1.10.10.200">
    <property type="match status" value="1"/>
</dbReference>
<evidence type="ECO:0000256" key="1">
    <source>
        <dbReference type="ARBA" id="ARBA00008724"/>
    </source>
</evidence>
<dbReference type="SUPFAM" id="SSF75625">
    <property type="entry name" value="YebC-like"/>
    <property type="match status" value="1"/>
</dbReference>
<dbReference type="Pfam" id="PF20772">
    <property type="entry name" value="TACO1_YebC_N"/>
    <property type="match status" value="1"/>
</dbReference>
<dbReference type="InterPro" id="IPR029072">
    <property type="entry name" value="YebC-like"/>
</dbReference>
<dbReference type="RefSeq" id="XP_022255936.1">
    <property type="nucleotide sequence ID" value="XM_022400228.1"/>
</dbReference>
<dbReference type="PANTHER" id="PTHR12532">
    <property type="entry name" value="TRANSLATIONAL ACTIVATOR OF CYTOCHROME C OXIDASE 1"/>
    <property type="match status" value="1"/>
</dbReference>
<organism evidence="4 5">
    <name type="scientific">Limulus polyphemus</name>
    <name type="common">Atlantic horseshoe crab</name>
    <dbReference type="NCBI Taxonomy" id="6850"/>
    <lineage>
        <taxon>Eukaryota</taxon>
        <taxon>Metazoa</taxon>
        <taxon>Ecdysozoa</taxon>
        <taxon>Arthropoda</taxon>
        <taxon>Chelicerata</taxon>
        <taxon>Merostomata</taxon>
        <taxon>Xiphosura</taxon>
        <taxon>Limulidae</taxon>
        <taxon>Limulus</taxon>
    </lineage>
</organism>
<evidence type="ECO:0000259" key="3">
    <source>
        <dbReference type="Pfam" id="PF20772"/>
    </source>
</evidence>
<evidence type="ECO:0000313" key="7">
    <source>
        <dbReference type="RefSeq" id="XP_022255936.1"/>
    </source>
</evidence>
<dbReference type="Proteomes" id="UP000694941">
    <property type="component" value="Unplaced"/>
</dbReference>
<dbReference type="RefSeq" id="XP_013786906.1">
    <property type="nucleotide sequence ID" value="XM_013931452.2"/>
</dbReference>
<dbReference type="InterPro" id="IPR048300">
    <property type="entry name" value="TACO1_YebC-like_2nd/3rd_dom"/>
</dbReference>
<feature type="domain" description="TACO1/YebC-like N-terminal" evidence="3">
    <location>
        <begin position="149"/>
        <end position="218"/>
    </location>
</feature>
<keyword evidence="4" id="KW-1185">Reference proteome</keyword>
<proteinExistence type="inferred from homology"/>
<accession>A0ABM1BQW3</accession>
<evidence type="ECO:0000313" key="6">
    <source>
        <dbReference type="RefSeq" id="XP_022255933.1"/>
    </source>
</evidence>
<sequence length="388" mass="43583">MNMVSYNGVPVQIFLFCRPAMTMCLLGKFNQHPNCQHTLVRNLSTCSARETGSSYSSIKNCKMMKNPKPVPNILVKEYRLQNKSKCKSKIQLDKEKIFGFCRMTSVFTPQTVSVRKFYSFEVSCTPSVILSQIYHAHKHALKRGMAGHSKWQNIRHIKGSKDATRAKLFDKLSRLIRQAVIEGGSADPKLNSKLASLIEKARSNNMPSATIDGILKKSLNKKTRTSLVEVMGPGGCSLIVTVETDNLSRLIHEIKQTCRKHSSFILDEGRAKVLFDEKVIIRVGKTKDGVHIDHEAALDDAIESGAEDVQETENEDGVPNLQFISSPAEFPKVKKYLEQAKYPIEETGLEFLPHVRVALSEEHMQLTGQLINLLEDIPDVVKVFDNIE</sequence>
<dbReference type="HAMAP" id="MF_00693">
    <property type="entry name" value="Transcrip_reg_TACO1"/>
    <property type="match status" value="1"/>
</dbReference>
<dbReference type="InterPro" id="IPR049083">
    <property type="entry name" value="TACO1_YebC_N"/>
</dbReference>
<name>A0ABM1BQW3_LIMPO</name>
<feature type="domain" description="TACO1/YebC-like second and third" evidence="2">
    <location>
        <begin position="227"/>
        <end position="387"/>
    </location>
</feature>
<reference evidence="5 6" key="1">
    <citation type="submission" date="2025-05" db="UniProtKB">
        <authorList>
            <consortium name="RefSeq"/>
        </authorList>
    </citation>
    <scope>IDENTIFICATION</scope>
    <source>
        <tissue evidence="5 6">Muscle</tissue>
    </source>
</reference>
<dbReference type="InterPro" id="IPR002876">
    <property type="entry name" value="Transcrip_reg_TACO1-like"/>
</dbReference>
<dbReference type="InterPro" id="IPR017856">
    <property type="entry name" value="Integrase-like_N"/>
</dbReference>
<comment type="similarity">
    <text evidence="1">Belongs to the TACO1 family.</text>
</comment>